<feature type="transmembrane region" description="Helical" evidence="9">
    <location>
        <begin position="146"/>
        <end position="164"/>
    </location>
</feature>
<accession>A0ABX1PZU7</accession>
<evidence type="ECO:0000256" key="3">
    <source>
        <dbReference type="ARBA" id="ARBA00022475"/>
    </source>
</evidence>
<feature type="transmembrane region" description="Helical" evidence="9">
    <location>
        <begin position="64"/>
        <end position="83"/>
    </location>
</feature>
<feature type="domain" description="Tripartite ATP-independent periplasmic transporters DctQ component" evidence="10">
    <location>
        <begin position="40"/>
        <end position="172"/>
    </location>
</feature>
<gene>
    <name evidence="11" type="ORF">GPA22_08525</name>
</gene>
<keyword evidence="2 9" id="KW-0813">Transport</keyword>
<evidence type="ECO:0000313" key="11">
    <source>
        <dbReference type="EMBL" id="NMG43775.1"/>
    </source>
</evidence>
<evidence type="ECO:0000313" key="12">
    <source>
        <dbReference type="Proteomes" id="UP000623795"/>
    </source>
</evidence>
<dbReference type="InterPro" id="IPR055348">
    <property type="entry name" value="DctQ"/>
</dbReference>
<name>A0ABX1PZU7_9RHOO</name>
<evidence type="ECO:0000256" key="6">
    <source>
        <dbReference type="ARBA" id="ARBA00022989"/>
    </source>
</evidence>
<keyword evidence="4 9" id="KW-0997">Cell inner membrane</keyword>
<dbReference type="RefSeq" id="WP_169255671.1">
    <property type="nucleotide sequence ID" value="NZ_WTVN01000010.1"/>
</dbReference>
<comment type="subcellular location">
    <subcellularLocation>
        <location evidence="1 9">Cell inner membrane</location>
        <topology evidence="1 9">Multi-pass membrane protein</topology>
    </subcellularLocation>
</comment>
<evidence type="ECO:0000256" key="2">
    <source>
        <dbReference type="ARBA" id="ARBA00022448"/>
    </source>
</evidence>
<dbReference type="Pfam" id="PF04290">
    <property type="entry name" value="DctQ"/>
    <property type="match status" value="1"/>
</dbReference>
<dbReference type="PANTHER" id="PTHR35011">
    <property type="entry name" value="2,3-DIKETO-L-GULONATE TRAP TRANSPORTER SMALL PERMEASE PROTEIN YIAM"/>
    <property type="match status" value="1"/>
</dbReference>
<comment type="caution">
    <text evidence="11">The sequence shown here is derived from an EMBL/GenBank/DDBJ whole genome shotgun (WGS) entry which is preliminary data.</text>
</comment>
<evidence type="ECO:0000256" key="5">
    <source>
        <dbReference type="ARBA" id="ARBA00022692"/>
    </source>
</evidence>
<organism evidence="11 12">
    <name type="scientific">Aromatoleum toluvorans</name>
    <dbReference type="NCBI Taxonomy" id="92002"/>
    <lineage>
        <taxon>Bacteria</taxon>
        <taxon>Pseudomonadati</taxon>
        <taxon>Pseudomonadota</taxon>
        <taxon>Betaproteobacteria</taxon>
        <taxon>Rhodocyclales</taxon>
        <taxon>Rhodocyclaceae</taxon>
        <taxon>Aromatoleum</taxon>
    </lineage>
</organism>
<keyword evidence="12" id="KW-1185">Reference proteome</keyword>
<keyword evidence="6 9" id="KW-1133">Transmembrane helix</keyword>
<evidence type="ECO:0000256" key="7">
    <source>
        <dbReference type="ARBA" id="ARBA00023136"/>
    </source>
</evidence>
<dbReference type="PANTHER" id="PTHR35011:SF2">
    <property type="entry name" value="2,3-DIKETO-L-GULONATE TRAP TRANSPORTER SMALL PERMEASE PROTEIN YIAM"/>
    <property type="match status" value="1"/>
</dbReference>
<proteinExistence type="inferred from homology"/>
<dbReference type="InterPro" id="IPR007387">
    <property type="entry name" value="TRAP_DctQ"/>
</dbReference>
<dbReference type="EMBL" id="WTVN01000010">
    <property type="protein sequence ID" value="NMG43775.1"/>
    <property type="molecule type" value="Genomic_DNA"/>
</dbReference>
<evidence type="ECO:0000256" key="9">
    <source>
        <dbReference type="RuleBase" id="RU369079"/>
    </source>
</evidence>
<feature type="transmembrane region" description="Helical" evidence="9">
    <location>
        <begin position="104"/>
        <end position="126"/>
    </location>
</feature>
<feature type="transmembrane region" description="Helical" evidence="9">
    <location>
        <begin position="21"/>
        <end position="44"/>
    </location>
</feature>
<evidence type="ECO:0000256" key="1">
    <source>
        <dbReference type="ARBA" id="ARBA00004429"/>
    </source>
</evidence>
<keyword evidence="7 9" id="KW-0472">Membrane</keyword>
<evidence type="ECO:0000256" key="8">
    <source>
        <dbReference type="ARBA" id="ARBA00038436"/>
    </source>
</evidence>
<protein>
    <recommendedName>
        <fullName evidence="9">TRAP transporter small permease protein</fullName>
    </recommendedName>
</protein>
<comment type="subunit">
    <text evidence="9">The complex comprises the extracytoplasmic solute receptor protein and the two transmembrane proteins.</text>
</comment>
<sequence>MALQQAAIGTGITLRSRPGRFYHLLMNACGTLAALLFGGMALLVCADVVMRNVGLGSIAWSVEATEYILMVATFVAAPWLLYLNDHIRVDVVLRALSAPMQRRLELGTDLACCVICAVLAWQTVAVAQDTAAQGSLVFKVLVFPEWWLNLPMVFSCTLLAVEFARRFINLLAREAN</sequence>
<keyword evidence="5 9" id="KW-0812">Transmembrane</keyword>
<evidence type="ECO:0000259" key="10">
    <source>
        <dbReference type="Pfam" id="PF04290"/>
    </source>
</evidence>
<comment type="function">
    <text evidence="9">Part of the tripartite ATP-independent periplasmic (TRAP) transport system.</text>
</comment>
<comment type="similarity">
    <text evidence="8 9">Belongs to the TRAP transporter small permease family.</text>
</comment>
<evidence type="ECO:0000256" key="4">
    <source>
        <dbReference type="ARBA" id="ARBA00022519"/>
    </source>
</evidence>
<keyword evidence="3" id="KW-1003">Cell membrane</keyword>
<dbReference type="Proteomes" id="UP000623795">
    <property type="component" value="Unassembled WGS sequence"/>
</dbReference>
<reference evidence="11 12" key="1">
    <citation type="submission" date="2019-12" db="EMBL/GenBank/DDBJ databases">
        <title>Comparative genomics gives insights into the taxonomy of the Azoarcus-Aromatoleum group and reveals separate origins of nif in the plant-associated Azoarcus and non-plant-associated Aromatoleum sub-groups.</title>
        <authorList>
            <person name="Lafos M."/>
            <person name="Maluk M."/>
            <person name="Batista M."/>
            <person name="Junghare M."/>
            <person name="Carmona M."/>
            <person name="Faoro H."/>
            <person name="Cruz L.M."/>
            <person name="Battistoni F."/>
            <person name="De Souza E."/>
            <person name="Pedrosa F."/>
            <person name="Chen W.-M."/>
            <person name="Poole P.S."/>
            <person name="Dixon R.A."/>
            <person name="James E.K."/>
        </authorList>
    </citation>
    <scope>NUCLEOTIDE SEQUENCE [LARGE SCALE GENOMIC DNA]</scope>
    <source>
        <strain evidence="11 12">Td21</strain>
    </source>
</reference>